<gene>
    <name evidence="1" type="ORF">F444_21627</name>
</gene>
<comment type="caution">
    <text evidence="1">The sequence shown here is derived from an EMBL/GenBank/DDBJ whole genome shotgun (WGS) entry which is preliminary data.</text>
</comment>
<dbReference type="Proteomes" id="UP000028582">
    <property type="component" value="Unassembled WGS sequence"/>
</dbReference>
<sequence length="43" mass="4928">MAFRENPLAVLNVALYFCTRQSEEVGQNLYGHCGIVLYLYYAP</sequence>
<protein>
    <submittedName>
        <fullName evidence="1">Uncharacterized protein</fullName>
    </submittedName>
</protein>
<organism evidence="1 2">
    <name type="scientific">Phytophthora nicotianae P1976</name>
    <dbReference type="NCBI Taxonomy" id="1317066"/>
    <lineage>
        <taxon>Eukaryota</taxon>
        <taxon>Sar</taxon>
        <taxon>Stramenopiles</taxon>
        <taxon>Oomycota</taxon>
        <taxon>Peronosporomycetes</taxon>
        <taxon>Peronosporales</taxon>
        <taxon>Peronosporaceae</taxon>
        <taxon>Phytophthora</taxon>
    </lineage>
</organism>
<reference evidence="1 2" key="1">
    <citation type="submission" date="2013-11" db="EMBL/GenBank/DDBJ databases">
        <title>The Genome Sequence of Phytophthora parasitica P1976.</title>
        <authorList>
            <consortium name="The Broad Institute Genomics Platform"/>
            <person name="Russ C."/>
            <person name="Tyler B."/>
            <person name="Panabieres F."/>
            <person name="Shan W."/>
            <person name="Tripathy S."/>
            <person name="Grunwald N."/>
            <person name="Machado M."/>
            <person name="Johnson C.S."/>
            <person name="Walker B."/>
            <person name="Young S."/>
            <person name="Zeng Q."/>
            <person name="Gargeya S."/>
            <person name="Fitzgerald M."/>
            <person name="Haas B."/>
            <person name="Abouelleil A."/>
            <person name="Allen A.W."/>
            <person name="Alvarado L."/>
            <person name="Arachchi H.M."/>
            <person name="Berlin A.M."/>
            <person name="Chapman S.B."/>
            <person name="Gainer-Dewar J."/>
            <person name="Goldberg J."/>
            <person name="Griggs A."/>
            <person name="Gujja S."/>
            <person name="Hansen M."/>
            <person name="Howarth C."/>
            <person name="Imamovic A."/>
            <person name="Ireland A."/>
            <person name="Larimer J."/>
            <person name="McCowan C."/>
            <person name="Murphy C."/>
            <person name="Pearson M."/>
            <person name="Poon T.W."/>
            <person name="Priest M."/>
            <person name="Roberts A."/>
            <person name="Saif S."/>
            <person name="Shea T."/>
            <person name="Sisk P."/>
            <person name="Sykes S."/>
            <person name="Wortman J."/>
            <person name="Nusbaum C."/>
            <person name="Birren B."/>
        </authorList>
    </citation>
    <scope>NUCLEOTIDE SEQUENCE [LARGE SCALE GENOMIC DNA]</scope>
    <source>
        <strain evidence="1 2">P1976</strain>
    </source>
</reference>
<evidence type="ECO:0000313" key="2">
    <source>
        <dbReference type="Proteomes" id="UP000028582"/>
    </source>
</evidence>
<evidence type="ECO:0000313" key="1">
    <source>
        <dbReference type="EMBL" id="ETO60139.1"/>
    </source>
</evidence>
<dbReference type="EMBL" id="ANJA01003992">
    <property type="protein sequence ID" value="ETO60139.1"/>
    <property type="molecule type" value="Genomic_DNA"/>
</dbReference>
<accession>A0A080Z0H8</accession>
<proteinExistence type="predicted"/>
<name>A0A080Z0H8_PHYNI</name>
<dbReference type="AlphaFoldDB" id="A0A080Z0H8"/>